<accession>A0A381ULM3</accession>
<sequence length="39" mass="4598">MPDMKLLFRVIKVTVVVFFGDNNRDTKASYNSYLFQNLI</sequence>
<protein>
    <submittedName>
        <fullName evidence="1">Uncharacterized protein</fullName>
    </submittedName>
</protein>
<name>A0A381ULM3_9ZZZZ</name>
<reference evidence="1" key="1">
    <citation type="submission" date="2018-05" db="EMBL/GenBank/DDBJ databases">
        <authorList>
            <person name="Lanie J.A."/>
            <person name="Ng W.-L."/>
            <person name="Kazmierczak K.M."/>
            <person name="Andrzejewski T.M."/>
            <person name="Davidsen T.M."/>
            <person name="Wayne K.J."/>
            <person name="Tettelin H."/>
            <person name="Glass J.I."/>
            <person name="Rusch D."/>
            <person name="Podicherti R."/>
            <person name="Tsui H.-C.T."/>
            <person name="Winkler M.E."/>
        </authorList>
    </citation>
    <scope>NUCLEOTIDE SEQUENCE</scope>
</reference>
<proteinExistence type="predicted"/>
<dbReference type="AlphaFoldDB" id="A0A381ULM3"/>
<gene>
    <name evidence="1" type="ORF">METZ01_LOCUS81873</name>
</gene>
<evidence type="ECO:0000313" key="1">
    <source>
        <dbReference type="EMBL" id="SVA29019.1"/>
    </source>
</evidence>
<dbReference type="EMBL" id="UINC01006683">
    <property type="protein sequence ID" value="SVA29019.1"/>
    <property type="molecule type" value="Genomic_DNA"/>
</dbReference>
<organism evidence="1">
    <name type="scientific">marine metagenome</name>
    <dbReference type="NCBI Taxonomy" id="408172"/>
    <lineage>
        <taxon>unclassified sequences</taxon>
        <taxon>metagenomes</taxon>
        <taxon>ecological metagenomes</taxon>
    </lineage>
</organism>